<accession>A0A7W3FIU1</accession>
<dbReference type="Proteomes" id="UP000547058">
    <property type="component" value="Unassembled WGS sequence"/>
</dbReference>
<name>A0A7W3FIU1_9GAMM</name>
<protein>
    <submittedName>
        <fullName evidence="2">Uncharacterized protein</fullName>
    </submittedName>
</protein>
<evidence type="ECO:0000313" key="2">
    <source>
        <dbReference type="EMBL" id="MBA8680265.1"/>
    </source>
</evidence>
<keyword evidence="3" id="KW-1185">Reference proteome</keyword>
<sequence length="49" mass="5289">MPRIRARLSQRISRDGGRGRGPAVIEIGPKEIGVINSVDGSVQIRLGSY</sequence>
<dbReference type="EMBL" id="JACGXS010000001">
    <property type="protein sequence ID" value="MBA8680265.1"/>
    <property type="molecule type" value="Genomic_DNA"/>
</dbReference>
<dbReference type="RefSeq" id="WP_182337445.1">
    <property type="nucleotide sequence ID" value="NZ_JACGXS010000001.1"/>
</dbReference>
<reference evidence="2 3" key="1">
    <citation type="submission" date="2020-08" db="EMBL/GenBank/DDBJ databases">
        <title>Stenotrophomonas tumulicola JCM 30961.</title>
        <authorList>
            <person name="Deng Y."/>
        </authorList>
    </citation>
    <scope>NUCLEOTIDE SEQUENCE [LARGE SCALE GENOMIC DNA]</scope>
    <source>
        <strain evidence="2 3">JCM 30961</strain>
    </source>
</reference>
<organism evidence="2 3">
    <name type="scientific">Stenotrophomonas tumulicola</name>
    <dbReference type="NCBI Taxonomy" id="1685415"/>
    <lineage>
        <taxon>Bacteria</taxon>
        <taxon>Pseudomonadati</taxon>
        <taxon>Pseudomonadota</taxon>
        <taxon>Gammaproteobacteria</taxon>
        <taxon>Lysobacterales</taxon>
        <taxon>Lysobacteraceae</taxon>
        <taxon>Stenotrophomonas</taxon>
    </lineage>
</organism>
<feature type="region of interest" description="Disordered" evidence="1">
    <location>
        <begin position="1"/>
        <end position="23"/>
    </location>
</feature>
<comment type="caution">
    <text evidence="2">The sequence shown here is derived from an EMBL/GenBank/DDBJ whole genome shotgun (WGS) entry which is preliminary data.</text>
</comment>
<evidence type="ECO:0000313" key="3">
    <source>
        <dbReference type="Proteomes" id="UP000547058"/>
    </source>
</evidence>
<proteinExistence type="predicted"/>
<dbReference type="AlphaFoldDB" id="A0A7W3FIU1"/>
<gene>
    <name evidence="2" type="ORF">H4O11_00370</name>
</gene>
<evidence type="ECO:0000256" key="1">
    <source>
        <dbReference type="SAM" id="MobiDB-lite"/>
    </source>
</evidence>